<evidence type="ECO:0000256" key="3">
    <source>
        <dbReference type="ARBA" id="ARBA00005164"/>
    </source>
</evidence>
<dbReference type="InterPro" id="IPR005845">
    <property type="entry name" value="A-D-PHexomutase_a/b/a-II"/>
</dbReference>
<keyword evidence="7" id="KW-0313">Glucose metabolism</keyword>
<keyword evidence="21" id="KW-1185">Reference proteome</keyword>
<evidence type="ECO:0000256" key="6">
    <source>
        <dbReference type="ARBA" id="ARBA00012728"/>
    </source>
</evidence>
<evidence type="ECO:0000256" key="11">
    <source>
        <dbReference type="ARBA" id="ARBA00023235"/>
    </source>
</evidence>
<feature type="domain" description="Alpha-D-phosphohexomutase alpha/beta/alpha" evidence="17">
    <location>
        <begin position="43"/>
        <end position="179"/>
    </location>
</feature>
<evidence type="ECO:0000259" key="17">
    <source>
        <dbReference type="Pfam" id="PF02878"/>
    </source>
</evidence>
<dbReference type="InterPro" id="IPR005841">
    <property type="entry name" value="Alpha-D-phosphohexomutase_SF"/>
</dbReference>
<reference evidence="20 21" key="1">
    <citation type="submission" date="2021-10" db="EMBL/GenBank/DDBJ databases">
        <authorList>
            <person name="Criscuolo A."/>
        </authorList>
    </citation>
    <scope>NUCLEOTIDE SEQUENCE [LARGE SCALE GENOMIC DNA]</scope>
    <source>
        <strain evidence="21">CIP 111899</strain>
    </source>
</reference>
<keyword evidence="8" id="KW-0597">Phosphoprotein</keyword>
<accession>A0ABM8Y9Y3</accession>
<evidence type="ECO:0000256" key="10">
    <source>
        <dbReference type="ARBA" id="ARBA00022842"/>
    </source>
</evidence>
<organism evidence="20 21">
    <name type="scientific">Bacillus rhizoplanae</name>
    <dbReference type="NCBI Taxonomy" id="2880966"/>
    <lineage>
        <taxon>Bacteria</taxon>
        <taxon>Bacillati</taxon>
        <taxon>Bacillota</taxon>
        <taxon>Bacilli</taxon>
        <taxon>Bacillales</taxon>
        <taxon>Bacillaceae</taxon>
        <taxon>Bacillus</taxon>
    </lineage>
</organism>
<evidence type="ECO:0000259" key="18">
    <source>
        <dbReference type="Pfam" id="PF02879"/>
    </source>
</evidence>
<evidence type="ECO:0000256" key="4">
    <source>
        <dbReference type="ARBA" id="ARBA00005189"/>
    </source>
</evidence>
<dbReference type="InterPro" id="IPR036900">
    <property type="entry name" value="A-D-PHexomutase_C_sf"/>
</dbReference>
<comment type="pathway">
    <text evidence="4">Lipid metabolism.</text>
</comment>
<comment type="similarity">
    <text evidence="5 15">Belongs to the phosphohexose mutase family.</text>
</comment>
<comment type="caution">
    <text evidence="20">The sequence shown here is derived from an EMBL/GenBank/DDBJ whole genome shotgun (WGS) entry which is preliminary data.</text>
</comment>
<dbReference type="EMBL" id="CAKJTI010000006">
    <property type="protein sequence ID" value="CAG9612581.1"/>
    <property type="molecule type" value="Genomic_DNA"/>
</dbReference>
<dbReference type="CDD" id="cd05799">
    <property type="entry name" value="PGM2"/>
    <property type="match status" value="1"/>
</dbReference>
<dbReference type="Pfam" id="PF02880">
    <property type="entry name" value="PGM_PMM_III"/>
    <property type="match status" value="1"/>
</dbReference>
<dbReference type="SUPFAM" id="SSF53738">
    <property type="entry name" value="Phosphoglucomutase, first 3 domains"/>
    <property type="match status" value="3"/>
</dbReference>
<dbReference type="InterPro" id="IPR005843">
    <property type="entry name" value="A-D-PHexomutase_C"/>
</dbReference>
<dbReference type="InterPro" id="IPR016066">
    <property type="entry name" value="A-D-PHexomutase_CS"/>
</dbReference>
<dbReference type="EC" id="5.4.2.2" evidence="6"/>
<keyword evidence="11 20" id="KW-0413">Isomerase</keyword>
<protein>
    <recommendedName>
        <fullName evidence="12">Phosphoglucomutase</fullName>
        <ecNumber evidence="6">5.4.2.2</ecNumber>
    </recommendedName>
    <alternativeName>
        <fullName evidence="14">Alpha-phosphoglucomutase</fullName>
    </alternativeName>
    <alternativeName>
        <fullName evidence="13">Glucose phosphomutase</fullName>
    </alternativeName>
</protein>
<dbReference type="Pfam" id="PF02879">
    <property type="entry name" value="PGM_PMM_II"/>
    <property type="match status" value="1"/>
</dbReference>
<comment type="cofactor">
    <cofactor evidence="2">
        <name>Mg(2+)</name>
        <dbReference type="ChEBI" id="CHEBI:18420"/>
    </cofactor>
</comment>
<dbReference type="PANTHER" id="PTHR45745:SF1">
    <property type="entry name" value="PHOSPHOGLUCOMUTASE 2B-RELATED"/>
    <property type="match status" value="1"/>
</dbReference>
<keyword evidence="9 15" id="KW-0479">Metal-binding</keyword>
<comment type="catalytic activity">
    <reaction evidence="1">
        <text>alpha-D-glucose 1-phosphate = alpha-D-glucose 6-phosphate</text>
        <dbReference type="Rhea" id="RHEA:23536"/>
        <dbReference type="ChEBI" id="CHEBI:58225"/>
        <dbReference type="ChEBI" id="CHEBI:58601"/>
        <dbReference type="EC" id="5.4.2.2"/>
    </reaction>
</comment>
<dbReference type="InterPro" id="IPR016055">
    <property type="entry name" value="A-D-PHexomutase_a/b/a-I/II/III"/>
</dbReference>
<keyword evidence="7" id="KW-0119">Carbohydrate metabolism</keyword>
<evidence type="ECO:0000256" key="13">
    <source>
        <dbReference type="ARBA" id="ARBA00041398"/>
    </source>
</evidence>
<evidence type="ECO:0000256" key="15">
    <source>
        <dbReference type="RuleBase" id="RU004326"/>
    </source>
</evidence>
<dbReference type="Gene3D" id="3.30.310.50">
    <property type="entry name" value="Alpha-D-phosphohexomutase, C-terminal domain"/>
    <property type="match status" value="1"/>
</dbReference>
<dbReference type="Proteomes" id="UP000789423">
    <property type="component" value="Unassembled WGS sequence"/>
</dbReference>
<dbReference type="RefSeq" id="WP_230574735.1">
    <property type="nucleotide sequence ID" value="NZ_CAKJTI010000006.1"/>
</dbReference>
<proteinExistence type="inferred from homology"/>
<evidence type="ECO:0000313" key="21">
    <source>
        <dbReference type="Proteomes" id="UP000789423"/>
    </source>
</evidence>
<dbReference type="Gene3D" id="3.40.120.10">
    <property type="entry name" value="Alpha-D-Glucose-1,6-Bisphosphate, subunit A, domain 3"/>
    <property type="match status" value="3"/>
</dbReference>
<keyword evidence="10 15" id="KW-0460">Magnesium</keyword>
<evidence type="ECO:0000256" key="7">
    <source>
        <dbReference type="ARBA" id="ARBA00022526"/>
    </source>
</evidence>
<evidence type="ECO:0000259" key="16">
    <source>
        <dbReference type="Pfam" id="PF00408"/>
    </source>
</evidence>
<dbReference type="SUPFAM" id="SSF55957">
    <property type="entry name" value="Phosphoglucomutase, C-terminal domain"/>
    <property type="match status" value="1"/>
</dbReference>
<feature type="domain" description="Alpha-D-phosphohexomutase alpha/beta/alpha" evidence="18">
    <location>
        <begin position="210"/>
        <end position="317"/>
    </location>
</feature>
<dbReference type="InterPro" id="IPR005846">
    <property type="entry name" value="A-D-PHexomutase_a/b/a-III"/>
</dbReference>
<name>A0ABM8Y9Y3_9BACI</name>
<evidence type="ECO:0000256" key="1">
    <source>
        <dbReference type="ARBA" id="ARBA00000443"/>
    </source>
</evidence>
<feature type="domain" description="Alpha-D-phosphohexomutase C-terminal" evidence="16">
    <location>
        <begin position="508"/>
        <end position="554"/>
    </location>
</feature>
<dbReference type="InterPro" id="IPR005844">
    <property type="entry name" value="A-D-PHexomutase_a/b/a-I"/>
</dbReference>
<evidence type="ECO:0000256" key="8">
    <source>
        <dbReference type="ARBA" id="ARBA00022553"/>
    </source>
</evidence>
<feature type="domain" description="Alpha-D-phosphohexomutase alpha/beta/alpha" evidence="19">
    <location>
        <begin position="327"/>
        <end position="453"/>
    </location>
</feature>
<evidence type="ECO:0000256" key="9">
    <source>
        <dbReference type="ARBA" id="ARBA00022723"/>
    </source>
</evidence>
<dbReference type="PROSITE" id="PS00710">
    <property type="entry name" value="PGM_PMM"/>
    <property type="match status" value="1"/>
</dbReference>
<dbReference type="GO" id="GO:0004614">
    <property type="term" value="F:phosphoglucomutase activity"/>
    <property type="evidence" value="ECO:0007669"/>
    <property type="project" value="UniProtKB-EC"/>
</dbReference>
<dbReference type="PANTHER" id="PTHR45745">
    <property type="entry name" value="PHOSPHOMANNOMUTASE 45A"/>
    <property type="match status" value="1"/>
</dbReference>
<dbReference type="PRINTS" id="PR00509">
    <property type="entry name" value="PGMPMM"/>
</dbReference>
<evidence type="ECO:0000256" key="5">
    <source>
        <dbReference type="ARBA" id="ARBA00010231"/>
    </source>
</evidence>
<dbReference type="Pfam" id="PF02878">
    <property type="entry name" value="PGM_PMM_I"/>
    <property type="match status" value="1"/>
</dbReference>
<evidence type="ECO:0000259" key="19">
    <source>
        <dbReference type="Pfam" id="PF02880"/>
    </source>
</evidence>
<evidence type="ECO:0000313" key="20">
    <source>
        <dbReference type="EMBL" id="CAG9612581.1"/>
    </source>
</evidence>
<comment type="pathway">
    <text evidence="3">Glycolipid metabolism; diglucosyl-diacylglycerol biosynthesis.</text>
</comment>
<evidence type="ECO:0000256" key="12">
    <source>
        <dbReference type="ARBA" id="ARBA00039995"/>
    </source>
</evidence>
<evidence type="ECO:0000256" key="14">
    <source>
        <dbReference type="ARBA" id="ARBA00041467"/>
    </source>
</evidence>
<sequence length="574" mass="64301">MKWKKEYERWISFANLDAELKQQLEAMQSDEKKIEDSFYKDLEFGTGGMRGELGAGTNRLNVYTVRKATEGLARFIENQGEEAKARGVVVAYDSRHKSPEFAMEVAATLGAHGIKTYVFESLRPTPELSFAVRYLHTCSGIVLTASHNPPEYNGYKVYGDDGGQLPPKEADELISYVNDVSDELTVEVADVEQLKQNGLLQIIGQEVDDAYLEQLKTVILNKELVKEVGQDLKIVFSPLHGTSNIPARRGLEAVGFKNVTVVKEQEQPDPNFSTVKSPNPEEHAAFELAIRYGEEIDADVLIATDPDADRLGVAVRNHDGKYQVLTGNQTGALMLDYLLTQKKEQGILPTNGVVLKTIVTSELGRTIAKAYGLDTIDTLTGFKFIGEKIKQYEASGEYEFQFGYEESYGYLIRPFCRDKDAVQSVLFACEVAAYYKAQGKTLYDGLLEVFEKYGYFREGLVSLTLKGKDGAEQIQNMMTSFRENRPTEVAGLKVTIAEDYKASVRTKVKEAATEEIELPKSNVLKYYLADGSWFCLRPSGTEPKIKFYFGVQGDSLQHSEEKLEAIKEDIMNRF</sequence>
<dbReference type="Pfam" id="PF00408">
    <property type="entry name" value="PGM_PMM_IV"/>
    <property type="match status" value="1"/>
</dbReference>
<gene>
    <name evidence="20" type="primary">pgcA</name>
    <name evidence="20" type="ORF">BACCIP111899_01758</name>
</gene>
<evidence type="ECO:0000256" key="2">
    <source>
        <dbReference type="ARBA" id="ARBA00001946"/>
    </source>
</evidence>